<keyword evidence="8" id="KW-1185">Reference proteome</keyword>
<evidence type="ECO:0000256" key="1">
    <source>
        <dbReference type="ARBA" id="ARBA00023015"/>
    </source>
</evidence>
<feature type="compositionally biased region" description="Acidic residues" evidence="5">
    <location>
        <begin position="163"/>
        <end position="177"/>
    </location>
</feature>
<evidence type="ECO:0000313" key="8">
    <source>
        <dbReference type="Proteomes" id="UP001610446"/>
    </source>
</evidence>
<sequence>MRTTMLPTTAFPDAAHPHATLGEISRRATSTPVTTLTQTLTPASKPVAASTRGVKKRRINYACNHCRARKTRCDESKPSCRACQVARVECVTTNLRKPDLNVVRREAGRATREAPSTTAPPDSSSRQLREVVPRFASSQSSTSLLHSHPKLSDETQQRKQPEGQEDGGETDGDDEEREEGHSKQIQQPLLSAPNSPRRARSSMPVFQQTRGVTYCEILSDWVDLARHRLGIRNPSLTQPIDSQDTRTPPLGLSSVGLCLLPPPETLAHAADLFLRGPNILFPIFAPGAVQTVLEAAQSRDPVVLVRQAGYPSLLITYLILLVGGFCSAKPLPDLDVEALLDACSTLMGHVLQDTALLTVKAMLLLAMAHRCCNNIMASWNAMSLAVSTANTIRLAQTASGPDRERGMVWGSVCLFEKLLAFELGRSSCTAIDGFVRDHDITALPRRSFSPAGGNEEQSLHQTDATRATESLILTLDEAAKRCIQCNVRINARPPASINASIHDKVKTTGEAILLLIDWANSVPYALSPEVDLIQDQRYQPFETFLSLQYYSAIILLSRNSLLISQDALHQCFEEISTGAHWESIVRNGQSIAANAARKILHLVVRASEASSPSVLTCPAAALHAIVALTIHVVVVTSRVSAADDSLLWAATGLLRERCSGTRTETAVQSLLRNLEVMRQDALRSSATHFGPASSPATTAGPGQAQAAPHHHLLPQYQQQQQQQQEPRPGFLPGLVPGDTGNGGTGLQEMQWLDEIGWDWSDLTNNFSMAMDVPPDTPPATR</sequence>
<dbReference type="PROSITE" id="PS00463">
    <property type="entry name" value="ZN2_CY6_FUNGAL_1"/>
    <property type="match status" value="1"/>
</dbReference>
<dbReference type="Proteomes" id="UP001610446">
    <property type="component" value="Unassembled WGS sequence"/>
</dbReference>
<dbReference type="InterPro" id="IPR036864">
    <property type="entry name" value="Zn2-C6_fun-type_DNA-bd_sf"/>
</dbReference>
<evidence type="ECO:0000256" key="3">
    <source>
        <dbReference type="ARBA" id="ARBA00023163"/>
    </source>
</evidence>
<evidence type="ECO:0000259" key="6">
    <source>
        <dbReference type="PROSITE" id="PS50048"/>
    </source>
</evidence>
<feature type="compositionally biased region" description="Low complexity" evidence="5">
    <location>
        <begin position="695"/>
        <end position="724"/>
    </location>
</feature>
<proteinExistence type="predicted"/>
<evidence type="ECO:0000313" key="7">
    <source>
        <dbReference type="EMBL" id="KAL2830719.1"/>
    </source>
</evidence>
<evidence type="ECO:0000256" key="5">
    <source>
        <dbReference type="SAM" id="MobiDB-lite"/>
    </source>
</evidence>
<dbReference type="CDD" id="cd12148">
    <property type="entry name" value="fungal_TF_MHR"/>
    <property type="match status" value="1"/>
</dbReference>
<dbReference type="InterPro" id="IPR001138">
    <property type="entry name" value="Zn2Cys6_DnaBD"/>
</dbReference>
<evidence type="ECO:0000256" key="4">
    <source>
        <dbReference type="ARBA" id="ARBA00023242"/>
    </source>
</evidence>
<dbReference type="PANTHER" id="PTHR46910">
    <property type="entry name" value="TRANSCRIPTION FACTOR PDR1"/>
    <property type="match status" value="1"/>
</dbReference>
<gene>
    <name evidence="7" type="ORF">BJY01DRAFT_226977</name>
</gene>
<dbReference type="Pfam" id="PF00172">
    <property type="entry name" value="Zn_clus"/>
    <property type="match status" value="1"/>
</dbReference>
<feature type="domain" description="Zn(2)-C6 fungal-type" evidence="6">
    <location>
        <begin position="62"/>
        <end position="92"/>
    </location>
</feature>
<keyword evidence="2" id="KW-0238">DNA-binding</keyword>
<protein>
    <recommendedName>
        <fullName evidence="6">Zn(2)-C6 fungal-type domain-containing protein</fullName>
    </recommendedName>
</protein>
<comment type="caution">
    <text evidence="7">The sequence shown here is derived from an EMBL/GenBank/DDBJ whole genome shotgun (WGS) entry which is preliminary data.</text>
</comment>
<dbReference type="SUPFAM" id="SSF57701">
    <property type="entry name" value="Zn2/Cys6 DNA-binding domain"/>
    <property type="match status" value="1"/>
</dbReference>
<feature type="region of interest" description="Disordered" evidence="5">
    <location>
        <begin position="101"/>
        <end position="203"/>
    </location>
</feature>
<dbReference type="CDD" id="cd00067">
    <property type="entry name" value="GAL4"/>
    <property type="match status" value="1"/>
</dbReference>
<dbReference type="InterPro" id="IPR050987">
    <property type="entry name" value="AtrR-like"/>
</dbReference>
<organism evidence="7 8">
    <name type="scientific">Aspergillus pseudoustus</name>
    <dbReference type="NCBI Taxonomy" id="1810923"/>
    <lineage>
        <taxon>Eukaryota</taxon>
        <taxon>Fungi</taxon>
        <taxon>Dikarya</taxon>
        <taxon>Ascomycota</taxon>
        <taxon>Pezizomycotina</taxon>
        <taxon>Eurotiomycetes</taxon>
        <taxon>Eurotiomycetidae</taxon>
        <taxon>Eurotiales</taxon>
        <taxon>Aspergillaceae</taxon>
        <taxon>Aspergillus</taxon>
        <taxon>Aspergillus subgen. Nidulantes</taxon>
    </lineage>
</organism>
<feature type="region of interest" description="Disordered" evidence="5">
    <location>
        <begin position="685"/>
        <end position="742"/>
    </location>
</feature>
<feature type="compositionally biased region" description="Basic and acidic residues" evidence="5">
    <location>
        <begin position="101"/>
        <end position="112"/>
    </location>
</feature>
<feature type="compositionally biased region" description="Low complexity" evidence="5">
    <location>
        <begin position="114"/>
        <end position="125"/>
    </location>
</feature>
<keyword evidence="4" id="KW-0539">Nucleus</keyword>
<dbReference type="Gene3D" id="4.10.240.10">
    <property type="entry name" value="Zn(2)-C6 fungal-type DNA-binding domain"/>
    <property type="match status" value="1"/>
</dbReference>
<reference evidence="7 8" key="1">
    <citation type="submission" date="2024-07" db="EMBL/GenBank/DDBJ databases">
        <title>Section-level genome sequencing and comparative genomics of Aspergillus sections Usti and Cavernicolus.</title>
        <authorList>
            <consortium name="Lawrence Berkeley National Laboratory"/>
            <person name="Nybo J.L."/>
            <person name="Vesth T.C."/>
            <person name="Theobald S."/>
            <person name="Frisvad J.C."/>
            <person name="Larsen T.O."/>
            <person name="Kjaerboelling I."/>
            <person name="Rothschild-Mancinelli K."/>
            <person name="Lyhne E.K."/>
            <person name="Kogle M.E."/>
            <person name="Barry K."/>
            <person name="Clum A."/>
            <person name="Na H."/>
            <person name="Ledsgaard L."/>
            <person name="Lin J."/>
            <person name="Lipzen A."/>
            <person name="Kuo A."/>
            <person name="Riley R."/>
            <person name="Mondo S."/>
            <person name="Labutti K."/>
            <person name="Haridas S."/>
            <person name="Pangalinan J."/>
            <person name="Salamov A.A."/>
            <person name="Simmons B.A."/>
            <person name="Magnuson J.K."/>
            <person name="Chen J."/>
            <person name="Drula E."/>
            <person name="Henrissat B."/>
            <person name="Wiebenga A."/>
            <person name="Lubbers R.J."/>
            <person name="Gomes A.C."/>
            <person name="Makela M.R."/>
            <person name="Stajich J."/>
            <person name="Grigoriev I.V."/>
            <person name="Mortensen U.H."/>
            <person name="De Vries R.P."/>
            <person name="Baker S.E."/>
            <person name="Andersen M.R."/>
        </authorList>
    </citation>
    <scope>NUCLEOTIDE SEQUENCE [LARGE SCALE GENOMIC DNA]</scope>
    <source>
        <strain evidence="7 8">CBS 123904</strain>
    </source>
</reference>
<feature type="compositionally biased region" description="Basic and acidic residues" evidence="5">
    <location>
        <begin position="150"/>
        <end position="162"/>
    </location>
</feature>
<dbReference type="PROSITE" id="PS50048">
    <property type="entry name" value="ZN2_CY6_FUNGAL_2"/>
    <property type="match status" value="1"/>
</dbReference>
<accession>A0ABR4ISL0</accession>
<dbReference type="SMART" id="SM00066">
    <property type="entry name" value="GAL4"/>
    <property type="match status" value="1"/>
</dbReference>
<keyword evidence="3" id="KW-0804">Transcription</keyword>
<keyword evidence="1" id="KW-0805">Transcription regulation</keyword>
<evidence type="ECO:0000256" key="2">
    <source>
        <dbReference type="ARBA" id="ARBA00023125"/>
    </source>
</evidence>
<feature type="compositionally biased region" description="Low complexity" evidence="5">
    <location>
        <begin position="137"/>
        <end position="146"/>
    </location>
</feature>
<name>A0ABR4ISL0_9EURO</name>
<dbReference type="PANTHER" id="PTHR46910:SF33">
    <property type="entry name" value="ZN(II)2CYS6 TRANSCRIPTION FACTOR (EUROFUNG)"/>
    <property type="match status" value="1"/>
</dbReference>
<dbReference type="EMBL" id="JBFXLU010000298">
    <property type="protein sequence ID" value="KAL2830719.1"/>
    <property type="molecule type" value="Genomic_DNA"/>
</dbReference>